<reference evidence="1" key="1">
    <citation type="journal article" date="2015" name="Nature">
        <title>Complex archaea that bridge the gap between prokaryotes and eukaryotes.</title>
        <authorList>
            <person name="Spang A."/>
            <person name="Saw J.H."/>
            <person name="Jorgensen S.L."/>
            <person name="Zaremba-Niedzwiedzka K."/>
            <person name="Martijn J."/>
            <person name="Lind A.E."/>
            <person name="van Eijk R."/>
            <person name="Schleper C."/>
            <person name="Guy L."/>
            <person name="Ettema T.J."/>
        </authorList>
    </citation>
    <scope>NUCLEOTIDE SEQUENCE</scope>
</reference>
<dbReference type="AlphaFoldDB" id="A0A0F9F4Q6"/>
<evidence type="ECO:0000313" key="1">
    <source>
        <dbReference type="EMBL" id="KKL81399.1"/>
    </source>
</evidence>
<comment type="caution">
    <text evidence="1">The sequence shown here is derived from an EMBL/GenBank/DDBJ whole genome shotgun (WGS) entry which is preliminary data.</text>
</comment>
<proteinExistence type="predicted"/>
<dbReference type="Gene3D" id="3.20.20.80">
    <property type="entry name" value="Glycosidases"/>
    <property type="match status" value="1"/>
</dbReference>
<accession>A0A0F9F4Q6</accession>
<organism evidence="1">
    <name type="scientific">marine sediment metagenome</name>
    <dbReference type="NCBI Taxonomy" id="412755"/>
    <lineage>
        <taxon>unclassified sequences</taxon>
        <taxon>metagenomes</taxon>
        <taxon>ecological metagenomes</taxon>
    </lineage>
</organism>
<dbReference type="InterPro" id="IPR017853">
    <property type="entry name" value="GH"/>
</dbReference>
<dbReference type="EMBL" id="LAZR01022574">
    <property type="protein sequence ID" value="KKL81399.1"/>
    <property type="molecule type" value="Genomic_DNA"/>
</dbReference>
<protein>
    <submittedName>
        <fullName evidence="1">Uncharacterized protein</fullName>
    </submittedName>
</protein>
<sequence length="319" mass="35410">MSVIRVLDASAWTKDIAESAWSGIRSSGIEQFIPQIHGSGPSGTGLNPHLKQQVEGALAAGITVHSGYTWPSWRWPECLDYWQRELSVPLLGIWLDVEATAGVHPDQIEDLRAIGVQPGIYASRNSWSRIMGSDARFQDVPLWVAHYRAGPWPTTLREGDLPYLPNSWPAELVVGWQWMGTTTLRDDQFDLNVFNGAWPSVTTPPVDEEELTVEQYEELSGQIKVLTGRVSGLEADVAGLQAAPKPKPAPAPAPAPSRKSVIVKRGDVAGTWFKTEGALLRLNLDFPSLARDKDNHVIRRFAPNRNWNLIIPDERLWTS</sequence>
<gene>
    <name evidence="1" type="ORF">LCGC14_1995160</name>
</gene>
<dbReference type="SUPFAM" id="SSF51445">
    <property type="entry name" value="(Trans)glycosidases"/>
    <property type="match status" value="1"/>
</dbReference>
<name>A0A0F9F4Q6_9ZZZZ</name>